<comment type="caution">
    <text evidence="2">The sequence shown here is derived from an EMBL/GenBank/DDBJ whole genome shotgun (WGS) entry which is preliminary data.</text>
</comment>
<gene>
    <name evidence="2" type="ORF">JF69_00450</name>
</gene>
<dbReference type="InterPro" id="IPR025285">
    <property type="entry name" value="DUF4145"/>
</dbReference>
<dbReference type="AlphaFoldDB" id="A0A0F4L5Y4"/>
<feature type="domain" description="DUF4145" evidence="1">
    <location>
        <begin position="116"/>
        <end position="211"/>
    </location>
</feature>
<name>A0A0F4L5Y4_9BIFI</name>
<reference evidence="2 3" key="1">
    <citation type="submission" date="2014-12" db="EMBL/GenBank/DDBJ databases">
        <title>Comparative genomics of the lactic acid bacteria isolated from the honey bee gut.</title>
        <authorList>
            <person name="Ellegaard K.M."/>
            <person name="Tamarit D."/>
            <person name="Javelind E."/>
            <person name="Olofsson T."/>
            <person name="Andersson S.G."/>
            <person name="Vasquez A."/>
        </authorList>
    </citation>
    <scope>NUCLEOTIDE SEQUENCE [LARGE SCALE GENOMIC DNA]</scope>
    <source>
        <strain evidence="2 3">Bin2</strain>
    </source>
</reference>
<dbReference type="PATRIC" id="fig|1684.4.peg.52"/>
<evidence type="ECO:0000313" key="2">
    <source>
        <dbReference type="EMBL" id="KJY52976.1"/>
    </source>
</evidence>
<evidence type="ECO:0000313" key="3">
    <source>
        <dbReference type="Proteomes" id="UP000033648"/>
    </source>
</evidence>
<evidence type="ECO:0000259" key="1">
    <source>
        <dbReference type="Pfam" id="PF13643"/>
    </source>
</evidence>
<dbReference type="Proteomes" id="UP000033648">
    <property type="component" value="Unassembled WGS sequence"/>
</dbReference>
<dbReference type="EMBL" id="JWME01000002">
    <property type="protein sequence ID" value="KJY52976.1"/>
    <property type="molecule type" value="Genomic_DNA"/>
</dbReference>
<organism evidence="2 3">
    <name type="scientific">Bifidobacterium asteroides</name>
    <dbReference type="NCBI Taxonomy" id="1684"/>
    <lineage>
        <taxon>Bacteria</taxon>
        <taxon>Bacillati</taxon>
        <taxon>Actinomycetota</taxon>
        <taxon>Actinomycetes</taxon>
        <taxon>Bifidobacteriales</taxon>
        <taxon>Bifidobacteriaceae</taxon>
        <taxon>Bifidobacterium</taxon>
    </lineage>
</organism>
<proteinExistence type="predicted"/>
<accession>A0A0F4L5Y4</accession>
<dbReference type="Pfam" id="PF13643">
    <property type="entry name" value="DUF4145"/>
    <property type="match status" value="1"/>
</dbReference>
<dbReference type="OrthoDB" id="7059908at2"/>
<sequence>MGMKNRSAHKQYCWHCDDIEAMTIAVSKGQEDRLTGNDGNDRWHSAYPSGGLRNNADYICFVYVCNRCGYPTVERREYNHPQKGSVGDKADLFIFTPHDCGVIEDKQLEAAYDEVWDCFSCKAYKATVIMARSVLENIINGLIGDDQFHTTNRGRRDKGLKEKIDIAEKKGVIPNLATENVKAIKCLGDSSTHNITADITEEDAKAVIRLLKDVVHATYESESERKQVTDKADAIRKQQE</sequence>
<protein>
    <recommendedName>
        <fullName evidence="1">DUF4145 domain-containing protein</fullName>
    </recommendedName>
</protein>